<dbReference type="Pfam" id="PF02368">
    <property type="entry name" value="Big_2"/>
    <property type="match status" value="10"/>
</dbReference>
<dbReference type="InterPro" id="IPR003343">
    <property type="entry name" value="Big_2"/>
</dbReference>
<dbReference type="InterPro" id="IPR008964">
    <property type="entry name" value="Invasin/intimin_cell_adhesion"/>
</dbReference>
<feature type="domain" description="BIG2" evidence="2">
    <location>
        <begin position="884"/>
        <end position="961"/>
    </location>
</feature>
<accession>A0ABR7FXM3</accession>
<feature type="domain" description="BIG2" evidence="2">
    <location>
        <begin position="365"/>
        <end position="435"/>
    </location>
</feature>
<evidence type="ECO:0000313" key="4">
    <source>
        <dbReference type="Proteomes" id="UP000628463"/>
    </source>
</evidence>
<protein>
    <submittedName>
        <fullName evidence="3">Ig-like domain-containing protein</fullName>
    </submittedName>
</protein>
<sequence>MEKLKQIRKLRKGWKIFIAAMLALIVFGGVGMYVAASSNVKITMSVGGLTVYKGKTSKTLYASLSGTDENAQESVPVPERLEWSTSNSQIADFATGTEDNPVYMDSVTGLTPVIHGNFAGKATITANYYTKKFDEDNNEIVGSRELLDTRKATVTVPLSVTVTYNGSESIPNYLEVGSQLYITTNASDANRIVIETSNDKTGTVSSDGVVKLVQSTGSTATLEVVGGGTTTVYVRTTDNPEKEDALVKIFKVTGKIHFLDGQGNANAQNHFIQTSSTTPSNGVKRYMVLDTTEYKDFMQEEVPSNIMYPATSGVTFRSDDKDVCTYTAGSLLGVHAGVSRVSAGIYSQDTLGNEVALTKDEINVVVPFKKMGNNVTNLNVGDQIQLTTTAKPSEVTWSTTSNSVLQVDATTGLVTAMGAGKATIIATRTQDELYTVYGLPYQLKYDFVVIDGFGLSTTSATVNIGDSFDLTALVTDEDLKKSPVTFKVENQPGADGITPTGTLVTTTQNGKVLTVKGVASGTVKITATQTINGVMKSETCVVYVTTPVGEITINPSSVTVDRGSTTTVQLLFNPAGPTNNKVLWGTSNPDVATVEGDSYTATITGVKGGTATINVISEDGLKVATCDVYVREPVTGITLNETTVESSMAIGKFQLVATVNPAGEGVNRNVTWTSSDTSIITVDENGLVSFVKPGYATIVCKTEDGAFIATCNFIISIPVTSIKLDYTDEIMSLGQRLRITAEVLPVDASNKNVYWESSNTNVCIVDSNGLVEAVGTGSCTILCKSVDGGSTAMCNIYVKQPVTQIVLNTTDITVRKGQVFWLNATCLPENADNKIVTWESRDESVCKVENDGKCTATGAGTTSIIATNVDTGLTAYCVVTVTQPVTGITLNSDYQLMWVGSKYAIIPTIEPADAENKNVTYFSSDSTVATVDEHGVVTALKGGTCVIEVTTEECQLTAACTIEVKEYVSSITLSEHNKFLNVGASGTLTASVETSTATNKNIVWSSSNNDICSVDQKGNIIGYNPGTAVITATAADGSGVSDSCIVRVVNPVTSISVEPSTVHLLVGDSTIVTANIYPEDASVKDVDWTSSNEAIAVVDEAGEIFALSTGKCKVTATSKDGNDIKGVCWVYVTPVVNISSIKINSSEIYMLTGKSRQLTVRVRPATNTDSYGWYSTDTGIVTVNDDGVITTVGPGTADVVCESTANGVSSTCTVHAVGLSRSYITLEQYDSYWLDVLGTDTDDRIVWRSSNPRVCTISSSGQVIARKAGTTTVTAVTHNKTMTCTVRVTNIPK</sequence>
<dbReference type="RefSeq" id="WP_186836117.1">
    <property type="nucleotide sequence ID" value="NZ_JACOPD010000002.1"/>
</dbReference>
<reference evidence="3 4" key="1">
    <citation type="submission" date="2020-08" db="EMBL/GenBank/DDBJ databases">
        <title>Genome public.</title>
        <authorList>
            <person name="Liu C."/>
            <person name="Sun Q."/>
        </authorList>
    </citation>
    <scope>NUCLEOTIDE SEQUENCE [LARGE SCALE GENOMIC DNA]</scope>
    <source>
        <strain evidence="3 4">NSJ-43</strain>
    </source>
</reference>
<name>A0ABR7FXM3_9FIRM</name>
<dbReference type="SMART" id="SM00635">
    <property type="entry name" value="BID_2"/>
    <property type="match status" value="11"/>
</dbReference>
<evidence type="ECO:0000313" key="3">
    <source>
        <dbReference type="EMBL" id="MBC5679909.1"/>
    </source>
</evidence>
<organism evidence="3 4">
    <name type="scientific">Lachnospira hominis</name>
    <name type="common">ex Liu et al. 2021</name>
    <dbReference type="NCBI Taxonomy" id="2763051"/>
    <lineage>
        <taxon>Bacteria</taxon>
        <taxon>Bacillati</taxon>
        <taxon>Bacillota</taxon>
        <taxon>Clostridia</taxon>
        <taxon>Lachnospirales</taxon>
        <taxon>Lachnospiraceae</taxon>
        <taxon>Lachnospira</taxon>
    </lineage>
</organism>
<keyword evidence="4" id="KW-1185">Reference proteome</keyword>
<feature type="domain" description="BIG2" evidence="2">
    <location>
        <begin position="633"/>
        <end position="712"/>
    </location>
</feature>
<dbReference type="PANTHER" id="PTHR23019:SF0">
    <property type="entry name" value="NUCLEAR PORE MEMBRANE GLYCOPROTEIN 210"/>
    <property type="match status" value="1"/>
</dbReference>
<gene>
    <name evidence="3" type="ORF">H8S01_02900</name>
</gene>
<feature type="domain" description="BIG2" evidence="2">
    <location>
        <begin position="449"/>
        <end position="539"/>
    </location>
</feature>
<feature type="domain" description="BIG2" evidence="2">
    <location>
        <begin position="967"/>
        <end position="1044"/>
    </location>
</feature>
<comment type="caution">
    <text evidence="3">The sequence shown here is derived from an EMBL/GenBank/DDBJ whole genome shotgun (WGS) entry which is preliminary data.</text>
</comment>
<keyword evidence="1" id="KW-0472">Membrane</keyword>
<feature type="domain" description="BIG2" evidence="2">
    <location>
        <begin position="718"/>
        <end position="795"/>
    </location>
</feature>
<feature type="domain" description="BIG2" evidence="2">
    <location>
        <begin position="1137"/>
        <end position="1213"/>
    </location>
</feature>
<proteinExistence type="predicted"/>
<feature type="domain" description="BIG2" evidence="2">
    <location>
        <begin position="547"/>
        <end position="627"/>
    </location>
</feature>
<dbReference type="Proteomes" id="UP000628463">
    <property type="component" value="Unassembled WGS sequence"/>
</dbReference>
<feature type="domain" description="BIG2" evidence="2">
    <location>
        <begin position="1051"/>
        <end position="1128"/>
    </location>
</feature>
<keyword evidence="1" id="KW-1133">Transmembrane helix</keyword>
<evidence type="ECO:0000256" key="1">
    <source>
        <dbReference type="SAM" id="Phobius"/>
    </source>
</evidence>
<evidence type="ECO:0000259" key="2">
    <source>
        <dbReference type="SMART" id="SM00635"/>
    </source>
</evidence>
<dbReference type="Gene3D" id="2.60.40.1080">
    <property type="match status" value="11"/>
</dbReference>
<dbReference type="InterPro" id="IPR045197">
    <property type="entry name" value="NUP210-like"/>
</dbReference>
<dbReference type="EMBL" id="JACOPD010000002">
    <property type="protein sequence ID" value="MBC5679909.1"/>
    <property type="molecule type" value="Genomic_DNA"/>
</dbReference>
<feature type="domain" description="BIG2" evidence="2">
    <location>
        <begin position="1214"/>
        <end position="1287"/>
    </location>
</feature>
<dbReference type="SUPFAM" id="SSF49373">
    <property type="entry name" value="Invasin/intimin cell-adhesion fragments"/>
    <property type="match status" value="10"/>
</dbReference>
<feature type="domain" description="BIG2" evidence="2">
    <location>
        <begin position="801"/>
        <end position="878"/>
    </location>
</feature>
<dbReference type="PANTHER" id="PTHR23019">
    <property type="entry name" value="NUCLEAR PORE MEMBRANE GLYCOPROTEIN GP210-RELATED"/>
    <property type="match status" value="1"/>
</dbReference>
<feature type="transmembrane region" description="Helical" evidence="1">
    <location>
        <begin position="16"/>
        <end position="36"/>
    </location>
</feature>
<keyword evidence="1" id="KW-0812">Transmembrane</keyword>